<dbReference type="EMBL" id="JACHXS010000003">
    <property type="protein sequence ID" value="MBB3221267.1"/>
    <property type="molecule type" value="Genomic_DNA"/>
</dbReference>
<evidence type="ECO:0000313" key="5">
    <source>
        <dbReference type="Proteomes" id="UP000584325"/>
    </source>
</evidence>
<sequence>MRYRHHAVPRLFAAGLAIACALPGARAQEATVTGHVDLVSAYVLRGVTTTYGPGAPGAGNAGADAPESNRAALQWGADWSHPAGWYLGYFGAQINYSYRRLGDLYSDPAVTDFRAKKSVENDFYGGYSGKLGDVGYTLGLTGYVYLNGPHANALETKFGLSYGGFSAAAQTLLDDVLWGNRGDTYWTLNYAKGLPGDFTVSASLGWYTYAKEGKYLGTFDTFNGTPCAPGSSFNVTCMPGAGPVSGAFRHLVVGVTRPIGDSGFTWGVQGIAGGENRFGVRQKHRVTASVSYGF</sequence>
<organism evidence="2 5">
    <name type="scientific">Pseudoduganella umbonata</name>
    <dbReference type="NCBI Taxonomy" id="864828"/>
    <lineage>
        <taxon>Bacteria</taxon>
        <taxon>Pseudomonadati</taxon>
        <taxon>Pseudomonadota</taxon>
        <taxon>Betaproteobacteria</taxon>
        <taxon>Burkholderiales</taxon>
        <taxon>Oxalobacteraceae</taxon>
        <taxon>Telluria group</taxon>
        <taxon>Pseudoduganella</taxon>
    </lineage>
</organism>
<keyword evidence="1" id="KW-0732">Signal</keyword>
<gene>
    <name evidence="3" type="ORF">FCL38_08385</name>
    <name evidence="2" type="ORF">FHS02_002074</name>
</gene>
<dbReference type="InterPro" id="IPR010239">
    <property type="entry name" value="CHP02001"/>
</dbReference>
<feature type="chain" id="PRO_5044607174" evidence="1">
    <location>
        <begin position="28"/>
        <end position="294"/>
    </location>
</feature>
<protein>
    <submittedName>
        <fullName evidence="2">Uncharacterized protein (TIGR02001 family)</fullName>
    </submittedName>
</protein>
<evidence type="ECO:0000313" key="3">
    <source>
        <dbReference type="EMBL" id="QCP10443.1"/>
    </source>
</evidence>
<evidence type="ECO:0000313" key="4">
    <source>
        <dbReference type="Proteomes" id="UP000298763"/>
    </source>
</evidence>
<evidence type="ECO:0000256" key="1">
    <source>
        <dbReference type="SAM" id="SignalP"/>
    </source>
</evidence>
<proteinExistence type="predicted"/>
<dbReference type="Proteomes" id="UP000584325">
    <property type="component" value="Unassembled WGS sequence"/>
</dbReference>
<feature type="signal peptide" evidence="1">
    <location>
        <begin position="1"/>
        <end position="27"/>
    </location>
</feature>
<accession>A0A4P8HL68</accession>
<reference evidence="2 5" key="2">
    <citation type="submission" date="2020-08" db="EMBL/GenBank/DDBJ databases">
        <title>Genomic Encyclopedia of Type Strains, Phase III (KMG-III): the genomes of soil and plant-associated and newly described type strains.</title>
        <authorList>
            <person name="Whitman W."/>
        </authorList>
    </citation>
    <scope>NUCLEOTIDE SEQUENCE [LARGE SCALE GENOMIC DNA]</scope>
    <source>
        <strain evidence="2 5">CECT 7753</strain>
    </source>
</reference>
<keyword evidence="4" id="KW-1185">Reference proteome</keyword>
<dbReference type="AlphaFoldDB" id="A0A4P8HL68"/>
<dbReference type="EMBL" id="CP040017">
    <property type="protein sequence ID" value="QCP10443.1"/>
    <property type="molecule type" value="Genomic_DNA"/>
</dbReference>
<dbReference type="RefSeq" id="WP_137313327.1">
    <property type="nucleotide sequence ID" value="NZ_CP040017.1"/>
</dbReference>
<dbReference type="OrthoDB" id="9793561at2"/>
<evidence type="ECO:0000313" key="2">
    <source>
        <dbReference type="EMBL" id="MBB3221267.1"/>
    </source>
</evidence>
<reference evidence="3 4" key="1">
    <citation type="submission" date="2019-05" db="EMBL/GenBank/DDBJ databases">
        <title>Draft Genome Sequences of Six Type Strains of the Genus Massilia.</title>
        <authorList>
            <person name="Miess H."/>
            <person name="Frediansyhah A."/>
            <person name="Gross H."/>
        </authorList>
    </citation>
    <scope>NUCLEOTIDE SEQUENCE [LARGE SCALE GENOMIC DNA]</scope>
    <source>
        <strain evidence="3 4">DSMZ 26121</strain>
    </source>
</reference>
<dbReference type="Pfam" id="PF09694">
    <property type="entry name" value="Gcw_chp"/>
    <property type="match status" value="1"/>
</dbReference>
<name>A0A4P8HL68_9BURK</name>
<dbReference type="Proteomes" id="UP000298763">
    <property type="component" value="Chromosome"/>
</dbReference>